<accession>A0A392VSA5</accession>
<dbReference type="EMBL" id="LXQA011254465">
    <property type="protein sequence ID" value="MCI90797.1"/>
    <property type="molecule type" value="Genomic_DNA"/>
</dbReference>
<protein>
    <submittedName>
        <fullName evidence="1">Uncharacterized protein</fullName>
    </submittedName>
</protein>
<reference evidence="1 2" key="1">
    <citation type="journal article" date="2018" name="Front. Plant Sci.">
        <title>Red Clover (Trifolium pratense) and Zigzag Clover (T. medium) - A Picture of Genomic Similarities and Differences.</title>
        <authorList>
            <person name="Dluhosova J."/>
            <person name="Istvanek J."/>
            <person name="Nedelnik J."/>
            <person name="Repkova J."/>
        </authorList>
    </citation>
    <scope>NUCLEOTIDE SEQUENCE [LARGE SCALE GENOMIC DNA]</scope>
    <source>
        <strain evidence="2">cv. 10/8</strain>
        <tissue evidence="1">Leaf</tissue>
    </source>
</reference>
<comment type="caution">
    <text evidence="1">The sequence shown here is derived from an EMBL/GenBank/DDBJ whole genome shotgun (WGS) entry which is preliminary data.</text>
</comment>
<sequence>PLDIAVSVANNFDASARAIPNTTQKIVILSDEEFDEVVHADLRIIKQAWAATANGEKLFTLLFLVGK</sequence>
<keyword evidence="2" id="KW-1185">Reference proteome</keyword>
<dbReference type="Proteomes" id="UP000265520">
    <property type="component" value="Unassembled WGS sequence"/>
</dbReference>
<feature type="non-terminal residue" evidence="1">
    <location>
        <position position="1"/>
    </location>
</feature>
<evidence type="ECO:0000313" key="1">
    <source>
        <dbReference type="EMBL" id="MCI90797.1"/>
    </source>
</evidence>
<evidence type="ECO:0000313" key="2">
    <source>
        <dbReference type="Proteomes" id="UP000265520"/>
    </source>
</evidence>
<proteinExistence type="predicted"/>
<name>A0A392VSA5_9FABA</name>
<organism evidence="1 2">
    <name type="scientific">Trifolium medium</name>
    <dbReference type="NCBI Taxonomy" id="97028"/>
    <lineage>
        <taxon>Eukaryota</taxon>
        <taxon>Viridiplantae</taxon>
        <taxon>Streptophyta</taxon>
        <taxon>Embryophyta</taxon>
        <taxon>Tracheophyta</taxon>
        <taxon>Spermatophyta</taxon>
        <taxon>Magnoliopsida</taxon>
        <taxon>eudicotyledons</taxon>
        <taxon>Gunneridae</taxon>
        <taxon>Pentapetalae</taxon>
        <taxon>rosids</taxon>
        <taxon>fabids</taxon>
        <taxon>Fabales</taxon>
        <taxon>Fabaceae</taxon>
        <taxon>Papilionoideae</taxon>
        <taxon>50 kb inversion clade</taxon>
        <taxon>NPAAA clade</taxon>
        <taxon>Hologalegina</taxon>
        <taxon>IRL clade</taxon>
        <taxon>Trifolieae</taxon>
        <taxon>Trifolium</taxon>
    </lineage>
</organism>
<dbReference type="AlphaFoldDB" id="A0A392VSA5"/>